<sequence>MRHLKDFLLDIMYHQEGTCLPLWTDADRARVTIKDDRMYDHRTLQLNYTTYDVRHEQDTINPSTDRRDVMMLANDDDPHAHPFWYARVLGIYHVNAVDLSPDSQAVSQHVEFLFVRWFGIDSDWSGGWAARWLDCIGFVPVTDDDAFGFISPAHVLRACHLIPAFAEGHTCSLLMTSRIARREAESDDWEHFYVNRFVDRDMLMRYIGEAIGHAPIHKSAPTDFPMGTPPPVDSDVADLRSDAAISGVAEEHAEDHDDEMELEDDDEGADADMDVDVEDDYGNL</sequence>
<dbReference type="InParanoid" id="A0A401H1K6"/>
<dbReference type="OrthoDB" id="3267098at2759"/>
<name>A0A401H1K6_9APHY</name>
<feature type="compositionally biased region" description="Acidic residues" evidence="1">
    <location>
        <begin position="256"/>
        <end position="284"/>
    </location>
</feature>
<comment type="caution">
    <text evidence="2">The sequence shown here is derived from an EMBL/GenBank/DDBJ whole genome shotgun (WGS) entry which is preliminary data.</text>
</comment>
<gene>
    <name evidence="2" type="ORF">SCP_1301300</name>
</gene>
<evidence type="ECO:0000313" key="2">
    <source>
        <dbReference type="EMBL" id="GBE88315.1"/>
    </source>
</evidence>
<protein>
    <submittedName>
        <fullName evidence="2">Uncharacterized protein</fullName>
    </submittedName>
</protein>
<feature type="region of interest" description="Disordered" evidence="1">
    <location>
        <begin position="224"/>
        <end position="284"/>
    </location>
</feature>
<reference evidence="2 3" key="1">
    <citation type="journal article" date="2018" name="Sci. Rep.">
        <title>Genome sequence of the cauliflower mushroom Sparassis crispa (Hanabiratake) and its association with beneficial usage.</title>
        <authorList>
            <person name="Kiyama R."/>
            <person name="Furutani Y."/>
            <person name="Kawaguchi K."/>
            <person name="Nakanishi T."/>
        </authorList>
    </citation>
    <scope>NUCLEOTIDE SEQUENCE [LARGE SCALE GENOMIC DNA]</scope>
</reference>
<accession>A0A401H1K6</accession>
<keyword evidence="3" id="KW-1185">Reference proteome</keyword>
<dbReference type="EMBL" id="BFAD01000013">
    <property type="protein sequence ID" value="GBE88315.1"/>
    <property type="molecule type" value="Genomic_DNA"/>
</dbReference>
<proteinExistence type="predicted"/>
<evidence type="ECO:0000256" key="1">
    <source>
        <dbReference type="SAM" id="MobiDB-lite"/>
    </source>
</evidence>
<dbReference type="AlphaFoldDB" id="A0A401H1K6"/>
<organism evidence="2 3">
    <name type="scientific">Sparassis crispa</name>
    <dbReference type="NCBI Taxonomy" id="139825"/>
    <lineage>
        <taxon>Eukaryota</taxon>
        <taxon>Fungi</taxon>
        <taxon>Dikarya</taxon>
        <taxon>Basidiomycota</taxon>
        <taxon>Agaricomycotina</taxon>
        <taxon>Agaricomycetes</taxon>
        <taxon>Polyporales</taxon>
        <taxon>Sparassidaceae</taxon>
        <taxon>Sparassis</taxon>
    </lineage>
</organism>
<dbReference type="STRING" id="139825.A0A401H1K6"/>
<dbReference type="GeneID" id="38785232"/>
<dbReference type="Proteomes" id="UP000287166">
    <property type="component" value="Unassembled WGS sequence"/>
</dbReference>
<evidence type="ECO:0000313" key="3">
    <source>
        <dbReference type="Proteomes" id="UP000287166"/>
    </source>
</evidence>
<dbReference type="RefSeq" id="XP_027619228.1">
    <property type="nucleotide sequence ID" value="XM_027763427.1"/>
</dbReference>